<feature type="compositionally biased region" description="Low complexity" evidence="1">
    <location>
        <begin position="105"/>
        <end position="118"/>
    </location>
</feature>
<protein>
    <submittedName>
        <fullName evidence="2 4">Uncharacterized protein</fullName>
    </submittedName>
</protein>
<dbReference type="AlphaFoldDB" id="A0A0M3KG39"/>
<keyword evidence="3" id="KW-1185">Reference proteome</keyword>
<feature type="compositionally biased region" description="Low complexity" evidence="1">
    <location>
        <begin position="48"/>
        <end position="85"/>
    </location>
</feature>
<dbReference type="WBParaSite" id="ASIM_0001995101-mRNA-1">
    <property type="protein sequence ID" value="ASIM_0001995101-mRNA-1"/>
    <property type="gene ID" value="ASIM_0001995101"/>
</dbReference>
<reference evidence="4" key="1">
    <citation type="submission" date="2017-02" db="UniProtKB">
        <authorList>
            <consortium name="WormBaseParasite"/>
        </authorList>
    </citation>
    <scope>IDENTIFICATION</scope>
</reference>
<evidence type="ECO:0000313" key="3">
    <source>
        <dbReference type="Proteomes" id="UP000267096"/>
    </source>
</evidence>
<evidence type="ECO:0000256" key="1">
    <source>
        <dbReference type="SAM" id="MobiDB-lite"/>
    </source>
</evidence>
<feature type="region of interest" description="Disordered" evidence="1">
    <location>
        <begin position="26"/>
        <end position="118"/>
    </location>
</feature>
<evidence type="ECO:0000313" key="2">
    <source>
        <dbReference type="EMBL" id="VDK68940.1"/>
    </source>
</evidence>
<feature type="compositionally biased region" description="Polar residues" evidence="1">
    <location>
        <begin position="86"/>
        <end position="96"/>
    </location>
</feature>
<organism evidence="4">
    <name type="scientific">Anisakis simplex</name>
    <name type="common">Herring worm</name>
    <dbReference type="NCBI Taxonomy" id="6269"/>
    <lineage>
        <taxon>Eukaryota</taxon>
        <taxon>Metazoa</taxon>
        <taxon>Ecdysozoa</taxon>
        <taxon>Nematoda</taxon>
        <taxon>Chromadorea</taxon>
        <taxon>Rhabditida</taxon>
        <taxon>Spirurina</taxon>
        <taxon>Ascaridomorpha</taxon>
        <taxon>Ascaridoidea</taxon>
        <taxon>Anisakidae</taxon>
        <taxon>Anisakis</taxon>
        <taxon>Anisakis simplex complex</taxon>
    </lineage>
</organism>
<reference evidence="2 3" key="2">
    <citation type="submission" date="2018-11" db="EMBL/GenBank/DDBJ databases">
        <authorList>
            <consortium name="Pathogen Informatics"/>
        </authorList>
    </citation>
    <scope>NUCLEOTIDE SEQUENCE [LARGE SCALE GENOMIC DNA]</scope>
</reference>
<dbReference type="EMBL" id="UYRR01037065">
    <property type="protein sequence ID" value="VDK68940.1"/>
    <property type="molecule type" value="Genomic_DNA"/>
</dbReference>
<name>A0A0M3KG39_ANISI</name>
<proteinExistence type="predicted"/>
<accession>A0A0M3KG39</accession>
<dbReference type="Proteomes" id="UP000267096">
    <property type="component" value="Unassembled WGS sequence"/>
</dbReference>
<evidence type="ECO:0000313" key="4">
    <source>
        <dbReference type="WBParaSite" id="ASIM_0001995101-mRNA-1"/>
    </source>
</evidence>
<gene>
    <name evidence="2" type="ORF">ASIM_LOCUS19336</name>
</gene>
<sequence>MGNRESRTAVDNCDYLFSASFDAGCTSSPHAKDFGNPAALGTSSIPNTTTKSSSSVVSTPSPLRTSNVSPSSNTSSSQKSPSSTTIHNNPSQQRLQPQRDDSINSDESNADNSSSYDK</sequence>